<keyword evidence="3 7" id="KW-0812">Transmembrane</keyword>
<organism evidence="9 10">
    <name type="scientific">Babesia gibsoni</name>
    <dbReference type="NCBI Taxonomy" id="33632"/>
    <lineage>
        <taxon>Eukaryota</taxon>
        <taxon>Sar</taxon>
        <taxon>Alveolata</taxon>
        <taxon>Apicomplexa</taxon>
        <taxon>Aconoidasida</taxon>
        <taxon>Piroplasmida</taxon>
        <taxon>Babesiidae</taxon>
        <taxon>Babesia</taxon>
    </lineage>
</organism>
<dbReference type="PROSITE" id="PS50850">
    <property type="entry name" value="MFS"/>
    <property type="match status" value="1"/>
</dbReference>
<evidence type="ECO:0000313" key="9">
    <source>
        <dbReference type="EMBL" id="KAK1444097.1"/>
    </source>
</evidence>
<comment type="subcellular location">
    <subcellularLocation>
        <location evidence="1">Membrane</location>
        <topology evidence="1">Multi-pass membrane protein</topology>
    </subcellularLocation>
</comment>
<keyword evidence="10" id="KW-1185">Reference proteome</keyword>
<feature type="transmembrane region" description="Helical" evidence="7">
    <location>
        <begin position="267"/>
        <end position="288"/>
    </location>
</feature>
<proteinExistence type="inferred from homology"/>
<feature type="transmembrane region" description="Helical" evidence="7">
    <location>
        <begin position="171"/>
        <end position="194"/>
    </location>
</feature>
<dbReference type="InterPro" id="IPR011701">
    <property type="entry name" value="MFS"/>
</dbReference>
<dbReference type="InterPro" id="IPR020846">
    <property type="entry name" value="MFS_dom"/>
</dbReference>
<evidence type="ECO:0000256" key="1">
    <source>
        <dbReference type="ARBA" id="ARBA00004141"/>
    </source>
</evidence>
<evidence type="ECO:0000259" key="8">
    <source>
        <dbReference type="PROSITE" id="PS50850"/>
    </source>
</evidence>
<dbReference type="Pfam" id="PF07690">
    <property type="entry name" value="MFS_1"/>
    <property type="match status" value="1"/>
</dbReference>
<evidence type="ECO:0000256" key="3">
    <source>
        <dbReference type="ARBA" id="ARBA00022692"/>
    </source>
</evidence>
<keyword evidence="5 7" id="KW-0472">Membrane</keyword>
<comment type="caution">
    <text evidence="9">The sequence shown here is derived from an EMBL/GenBank/DDBJ whole genome shotgun (WGS) entry which is preliminary data.</text>
</comment>
<dbReference type="InterPro" id="IPR036259">
    <property type="entry name" value="MFS_trans_sf"/>
</dbReference>
<dbReference type="PANTHER" id="PTHR23505:SF52">
    <property type="entry name" value="MAJOR FACILITATOR SUPERFAMILY PROTEIN"/>
    <property type="match status" value="1"/>
</dbReference>
<name>A0AAD8PEW7_BABGI</name>
<evidence type="ECO:0000256" key="2">
    <source>
        <dbReference type="ARBA" id="ARBA00022448"/>
    </source>
</evidence>
<dbReference type="AlphaFoldDB" id="A0AAD8PEW7"/>
<dbReference type="Gene3D" id="1.20.1250.20">
    <property type="entry name" value="MFS general substrate transporter like domains"/>
    <property type="match status" value="2"/>
</dbReference>
<dbReference type="EMBL" id="JAVEPI010000001">
    <property type="protein sequence ID" value="KAK1444097.1"/>
    <property type="molecule type" value="Genomic_DNA"/>
</dbReference>
<keyword evidence="4 7" id="KW-1133">Transmembrane helix</keyword>
<evidence type="ECO:0000256" key="6">
    <source>
        <dbReference type="ARBA" id="ARBA00024338"/>
    </source>
</evidence>
<keyword evidence="2" id="KW-0813">Transport</keyword>
<feature type="transmembrane region" description="Helical" evidence="7">
    <location>
        <begin position="300"/>
        <end position="323"/>
    </location>
</feature>
<feature type="domain" description="Major facilitator superfamily (MFS) profile" evidence="8">
    <location>
        <begin position="15"/>
        <end position="447"/>
    </location>
</feature>
<feature type="transmembrane region" description="Helical" evidence="7">
    <location>
        <begin position="368"/>
        <end position="389"/>
    </location>
</feature>
<evidence type="ECO:0000256" key="4">
    <source>
        <dbReference type="ARBA" id="ARBA00022989"/>
    </source>
</evidence>
<dbReference type="Proteomes" id="UP001230268">
    <property type="component" value="Unassembled WGS sequence"/>
</dbReference>
<evidence type="ECO:0000313" key="10">
    <source>
        <dbReference type="Proteomes" id="UP001230268"/>
    </source>
</evidence>
<feature type="transmembrane region" description="Helical" evidence="7">
    <location>
        <begin position="421"/>
        <end position="441"/>
    </location>
</feature>
<dbReference type="GO" id="GO:0016020">
    <property type="term" value="C:membrane"/>
    <property type="evidence" value="ECO:0007669"/>
    <property type="project" value="UniProtKB-SubCell"/>
</dbReference>
<feature type="transmembrane region" description="Helical" evidence="7">
    <location>
        <begin position="48"/>
        <end position="72"/>
    </location>
</feature>
<feature type="transmembrane region" description="Helical" evidence="7">
    <location>
        <begin position="84"/>
        <end position="104"/>
    </location>
</feature>
<gene>
    <name evidence="9" type="ORF">BgAZ_100020</name>
</gene>
<dbReference type="InterPro" id="IPR044770">
    <property type="entry name" value="MFS_spinster-like"/>
</dbReference>
<sequence>MEEEKRIMKHYGPLAFVLYHAVAFLNAYDTQLLPICMRAFEVSLGLSPSSLSILATVELMTIMGVCPFWGVLVDLYKCNYVQSASMVVNGLICILLGCASSYPYMVFLRIMHGFVLSSLAPVMHKIITDSRSSESQGTYYSINYGVYCVGRIASFYITSTLAMKSILGYCGWRFCYIVMGCAWLIVGVLVYFYMRPTDDTPGVRIFSADASTNEQRSILESTLKILKTGTFWILVVVMIAGDTPFAMLVYMVLYFQYSGLSDVNAGVATATVRFGAVVGSFAGGYVIDACHKLNKKYGRIGIGTSIVVVRLVSSTILLSIPIVNATITWHHYIELILLGATLVITPGIERPVLAAVVPIENQGLALSLIRVIGGMPSYATFVPLIGFMAERAFGYTKTKELVENMEQELRDTNATALRKSMLYVMVVSTIITIISYIGLLFTYPKDARKENVVSSKPLSP</sequence>
<dbReference type="PANTHER" id="PTHR23505">
    <property type="entry name" value="SPINSTER"/>
    <property type="match status" value="1"/>
</dbReference>
<protein>
    <submittedName>
        <fullName evidence="9">Multiplied multi-transmembrane transporter-like protein</fullName>
    </submittedName>
</protein>
<reference evidence="9" key="1">
    <citation type="submission" date="2023-08" db="EMBL/GenBank/DDBJ databases">
        <title>Draft sequence of the Babesia gibsoni genome.</title>
        <authorList>
            <person name="Yamagishi J.Y."/>
            <person name="Xuan X.X."/>
        </authorList>
    </citation>
    <scope>NUCLEOTIDE SEQUENCE</scope>
    <source>
        <strain evidence="9">Azabu</strain>
    </source>
</reference>
<dbReference type="CDD" id="cd06174">
    <property type="entry name" value="MFS"/>
    <property type="match status" value="1"/>
</dbReference>
<dbReference type="SUPFAM" id="SSF103473">
    <property type="entry name" value="MFS general substrate transporter"/>
    <property type="match status" value="1"/>
</dbReference>
<dbReference type="GO" id="GO:0022857">
    <property type="term" value="F:transmembrane transporter activity"/>
    <property type="evidence" value="ECO:0007669"/>
    <property type="project" value="InterPro"/>
</dbReference>
<feature type="transmembrane region" description="Helical" evidence="7">
    <location>
        <begin position="12"/>
        <end position="28"/>
    </location>
</feature>
<accession>A0AAD8PEW7</accession>
<comment type="similarity">
    <text evidence="6">Belongs to the major facilitator superfamily. Spinster (TC 2.A.1.49) family.</text>
</comment>
<feature type="transmembrane region" description="Helical" evidence="7">
    <location>
        <begin position="329"/>
        <end position="348"/>
    </location>
</feature>
<feature type="transmembrane region" description="Helical" evidence="7">
    <location>
        <begin position="231"/>
        <end position="255"/>
    </location>
</feature>
<evidence type="ECO:0000256" key="5">
    <source>
        <dbReference type="ARBA" id="ARBA00023136"/>
    </source>
</evidence>
<evidence type="ECO:0000256" key="7">
    <source>
        <dbReference type="SAM" id="Phobius"/>
    </source>
</evidence>